<reference evidence="8 9" key="2">
    <citation type="journal article" date="2017" name="Int. J. Syst. Evol. Microbiol.">
        <title>Gordonia phthalatica sp. nov., a di-n-butyl phthalate-degrading bacterium isolated from activated sludge.</title>
        <authorList>
            <person name="Jin D."/>
            <person name="Kong X."/>
            <person name="Jia M."/>
            <person name="Yu X."/>
            <person name="Wang X."/>
            <person name="Zhuang X."/>
            <person name="Deng Y."/>
            <person name="Bai Z."/>
        </authorList>
    </citation>
    <scope>NUCLEOTIDE SEQUENCE [LARGE SCALE GENOMIC DNA]</scope>
    <source>
        <strain evidence="8 9">QH-11</strain>
    </source>
</reference>
<dbReference type="CDD" id="cd03064">
    <property type="entry name" value="TRX_Fd_NuoE"/>
    <property type="match status" value="1"/>
</dbReference>
<dbReference type="PANTHER" id="PTHR10371">
    <property type="entry name" value="NADH DEHYDROGENASE UBIQUINONE FLAVOPROTEIN 2, MITOCHONDRIAL"/>
    <property type="match status" value="1"/>
</dbReference>
<feature type="binding site" evidence="7">
    <location>
        <position position="156"/>
    </location>
    <ligand>
        <name>[2Fe-2S] cluster</name>
        <dbReference type="ChEBI" id="CHEBI:190135"/>
    </ligand>
</feature>
<organism evidence="8 9">
    <name type="scientific">Gordonia phthalatica</name>
    <dbReference type="NCBI Taxonomy" id="1136941"/>
    <lineage>
        <taxon>Bacteria</taxon>
        <taxon>Bacillati</taxon>
        <taxon>Actinomycetota</taxon>
        <taxon>Actinomycetes</taxon>
        <taxon>Mycobacteriales</taxon>
        <taxon>Gordoniaceae</taxon>
        <taxon>Gordonia</taxon>
    </lineage>
</organism>
<gene>
    <name evidence="8" type="ORF">ACH46_07835</name>
</gene>
<keyword evidence="2 7" id="KW-0001">2Fe-2S</keyword>
<dbReference type="InterPro" id="IPR041921">
    <property type="entry name" value="NuoE_N"/>
</dbReference>
<keyword evidence="3 7" id="KW-0479">Metal-binding</keyword>
<dbReference type="FunFam" id="1.10.10.1590:FF:000001">
    <property type="entry name" value="NADH-quinone oxidoreductase subunit E"/>
    <property type="match status" value="1"/>
</dbReference>
<dbReference type="KEGG" id="goq:ACH46_07835"/>
<comment type="cofactor">
    <cofactor evidence="6">
        <name>[2Fe-2S] cluster</name>
        <dbReference type="ChEBI" id="CHEBI:190135"/>
    </cofactor>
</comment>
<dbReference type="SUPFAM" id="SSF52833">
    <property type="entry name" value="Thioredoxin-like"/>
    <property type="match status" value="1"/>
</dbReference>
<feature type="binding site" evidence="7">
    <location>
        <position position="116"/>
    </location>
    <ligand>
        <name>[2Fe-2S] cluster</name>
        <dbReference type="ChEBI" id="CHEBI:190135"/>
    </ligand>
</feature>
<sequence length="220" mass="23082">MTAGPPPEVPTFTAGTPNPPITFDGPDTYSDADTASLAADAATIIAKYPESRSALLPLLHLVQGHDGYLTRAGILFCADQLNLTPAQVASVATFYTMYRREPTGDYYVGVCTNALCAVMGGDAILSSLTDSLGIADGETTADGRVTVEHVECNAACDLAPVVMVNWEFFDNQTPDSVKQLVADLREGNPPAPSRGPSTLCTFRQTARLLAGVDPESGAQA</sequence>
<dbReference type="PIRSF" id="PIRSF000216">
    <property type="entry name" value="NADH_DH_24kDa"/>
    <property type="match status" value="1"/>
</dbReference>
<evidence type="ECO:0000256" key="5">
    <source>
        <dbReference type="ARBA" id="ARBA00023014"/>
    </source>
</evidence>
<evidence type="ECO:0000256" key="7">
    <source>
        <dbReference type="PIRSR" id="PIRSR000216-1"/>
    </source>
</evidence>
<dbReference type="PROSITE" id="PS01099">
    <property type="entry name" value="COMPLEX1_24K"/>
    <property type="match status" value="1"/>
</dbReference>
<name>A0A0N9NLP5_9ACTN</name>
<accession>A0A0N9NLP5</accession>
<dbReference type="InterPro" id="IPR042128">
    <property type="entry name" value="NuoE_dom"/>
</dbReference>
<evidence type="ECO:0000313" key="8">
    <source>
        <dbReference type="EMBL" id="ALG86708.1"/>
    </source>
</evidence>
<keyword evidence="5 7" id="KW-0411">Iron-sulfur</keyword>
<evidence type="ECO:0000313" key="9">
    <source>
        <dbReference type="Proteomes" id="UP000063789"/>
    </source>
</evidence>
<dbReference type="GO" id="GO:0046872">
    <property type="term" value="F:metal ion binding"/>
    <property type="evidence" value="ECO:0007669"/>
    <property type="project" value="UniProtKB-KW"/>
</dbReference>
<evidence type="ECO:0000256" key="6">
    <source>
        <dbReference type="ARBA" id="ARBA00034078"/>
    </source>
</evidence>
<dbReference type="EMBL" id="CP011853">
    <property type="protein sequence ID" value="ALG86708.1"/>
    <property type="molecule type" value="Genomic_DNA"/>
</dbReference>
<dbReference type="Proteomes" id="UP000063789">
    <property type="component" value="Chromosome"/>
</dbReference>
<dbReference type="InterPro" id="IPR002023">
    <property type="entry name" value="NuoE-like"/>
</dbReference>
<dbReference type="NCBIfam" id="TIGR01958">
    <property type="entry name" value="nuoE_fam"/>
    <property type="match status" value="1"/>
</dbReference>
<dbReference type="STRING" id="1136941.ACH46_07835"/>
<dbReference type="GO" id="GO:0051537">
    <property type="term" value="F:2 iron, 2 sulfur cluster binding"/>
    <property type="evidence" value="ECO:0007669"/>
    <property type="project" value="UniProtKB-KW"/>
</dbReference>
<proteinExistence type="inferred from homology"/>
<evidence type="ECO:0000256" key="1">
    <source>
        <dbReference type="ARBA" id="ARBA00010643"/>
    </source>
</evidence>
<dbReference type="PANTHER" id="PTHR10371:SF3">
    <property type="entry name" value="NADH DEHYDROGENASE [UBIQUINONE] FLAVOPROTEIN 2, MITOCHONDRIAL"/>
    <property type="match status" value="1"/>
</dbReference>
<protein>
    <submittedName>
        <fullName evidence="8">NADH dehydrogenase</fullName>
    </submittedName>
</protein>
<dbReference type="GO" id="GO:0003954">
    <property type="term" value="F:NADH dehydrogenase activity"/>
    <property type="evidence" value="ECO:0007669"/>
    <property type="project" value="TreeGrafter"/>
</dbReference>
<dbReference type="NCBIfam" id="NF005721">
    <property type="entry name" value="PRK07539.1-1"/>
    <property type="match status" value="1"/>
</dbReference>
<dbReference type="Gene3D" id="3.40.30.10">
    <property type="entry name" value="Glutaredoxin"/>
    <property type="match status" value="1"/>
</dbReference>
<feature type="binding site" evidence="7">
    <location>
        <position position="152"/>
    </location>
    <ligand>
        <name>[2Fe-2S] cluster</name>
        <dbReference type="ChEBI" id="CHEBI:190135"/>
    </ligand>
</feature>
<feature type="binding site" evidence="7">
    <location>
        <position position="111"/>
    </location>
    <ligand>
        <name>[2Fe-2S] cluster</name>
        <dbReference type="ChEBI" id="CHEBI:190135"/>
    </ligand>
</feature>
<evidence type="ECO:0000256" key="2">
    <source>
        <dbReference type="ARBA" id="ARBA00022714"/>
    </source>
</evidence>
<reference evidence="9" key="1">
    <citation type="submission" date="2015-06" db="EMBL/GenBank/DDBJ databases">
        <title>Complete genome sequence and metabolic analysis of phthalate degradation pathway in Gordonia sp. QH-11.</title>
        <authorList>
            <person name="Jin D."/>
            <person name="Kong X."/>
            <person name="Bai Z."/>
        </authorList>
    </citation>
    <scope>NUCLEOTIDE SEQUENCE [LARGE SCALE GENOMIC DNA]</scope>
    <source>
        <strain evidence="9">QH-11</strain>
    </source>
</reference>
<dbReference type="Pfam" id="PF01257">
    <property type="entry name" value="2Fe-2S_thioredx"/>
    <property type="match status" value="1"/>
</dbReference>
<dbReference type="InterPro" id="IPR036249">
    <property type="entry name" value="Thioredoxin-like_sf"/>
</dbReference>
<comment type="similarity">
    <text evidence="1">Belongs to the complex I 24 kDa subunit family.</text>
</comment>
<comment type="cofactor">
    <cofactor evidence="7">
        <name>[2Fe-2S] cluster</name>
        <dbReference type="ChEBI" id="CHEBI:190135"/>
    </cofactor>
    <text evidence="7">Binds 1 [2Fe-2S] cluster.</text>
</comment>
<evidence type="ECO:0000256" key="3">
    <source>
        <dbReference type="ARBA" id="ARBA00022723"/>
    </source>
</evidence>
<evidence type="ECO:0000256" key="4">
    <source>
        <dbReference type="ARBA" id="ARBA00023004"/>
    </source>
</evidence>
<dbReference type="Gene3D" id="1.10.10.1590">
    <property type="entry name" value="NADH-quinone oxidoreductase subunit E"/>
    <property type="match status" value="1"/>
</dbReference>
<keyword evidence="4 7" id="KW-0408">Iron</keyword>
<keyword evidence="9" id="KW-1185">Reference proteome</keyword>
<dbReference type="PATRIC" id="fig|1136941.3.peg.1599"/>
<dbReference type="AlphaFoldDB" id="A0A0N9NLP5"/>